<protein>
    <submittedName>
        <fullName evidence="2">Serine hydrolase</fullName>
    </submittedName>
</protein>
<sequence length="309" mass="33242">MRPRVVMSVCLAIVAVVGSVLLLVPTTRAQLAAFGTHSRAAANPGQSPSPRAKTAAQPAPPPPELRAPADPNAVTSGTSTTTFFSWAFLDLTNKTITGSANSATGTNSTESMVKAWIASDYLRDNPNPSPSVLNDLHLMIINSNDDIAQEYYVKDGTNAVMQRMIKMCGLTNTAIYPYWWSRTQMSPRDAVRYGDCVADGTAAGPKWTSWILTQMREVQGSVADNSPSNVKVQGGRWGIIDGLPANLVPTTSIKNGWTYYGPGWHVNCLAINPGHWVLNVMMQTDTNSLQTAANVCAGVARQLTYTPEI</sequence>
<dbReference type="Proteomes" id="UP001501570">
    <property type="component" value="Unassembled WGS sequence"/>
</dbReference>
<comment type="caution">
    <text evidence="2">The sequence shown here is derived from an EMBL/GenBank/DDBJ whole genome shotgun (WGS) entry which is preliminary data.</text>
</comment>
<feature type="region of interest" description="Disordered" evidence="1">
    <location>
        <begin position="39"/>
        <end position="76"/>
    </location>
</feature>
<organism evidence="2 3">
    <name type="scientific">Rugosimonospora acidiphila</name>
    <dbReference type="NCBI Taxonomy" id="556531"/>
    <lineage>
        <taxon>Bacteria</taxon>
        <taxon>Bacillati</taxon>
        <taxon>Actinomycetota</taxon>
        <taxon>Actinomycetes</taxon>
        <taxon>Micromonosporales</taxon>
        <taxon>Micromonosporaceae</taxon>
        <taxon>Rugosimonospora</taxon>
    </lineage>
</organism>
<dbReference type="GO" id="GO:0016787">
    <property type="term" value="F:hydrolase activity"/>
    <property type="evidence" value="ECO:0007669"/>
    <property type="project" value="UniProtKB-KW"/>
</dbReference>
<evidence type="ECO:0000313" key="3">
    <source>
        <dbReference type="Proteomes" id="UP001501570"/>
    </source>
</evidence>
<keyword evidence="3" id="KW-1185">Reference proteome</keyword>
<accession>A0ABP9RGP0</accession>
<reference evidence="3" key="1">
    <citation type="journal article" date="2019" name="Int. J. Syst. Evol. Microbiol.">
        <title>The Global Catalogue of Microorganisms (GCM) 10K type strain sequencing project: providing services to taxonomists for standard genome sequencing and annotation.</title>
        <authorList>
            <consortium name="The Broad Institute Genomics Platform"/>
            <consortium name="The Broad Institute Genome Sequencing Center for Infectious Disease"/>
            <person name="Wu L."/>
            <person name="Ma J."/>
        </authorList>
    </citation>
    <scope>NUCLEOTIDE SEQUENCE [LARGE SCALE GENOMIC DNA]</scope>
    <source>
        <strain evidence="3">JCM 18304</strain>
    </source>
</reference>
<keyword evidence="2" id="KW-0378">Hydrolase</keyword>
<gene>
    <name evidence="2" type="ORF">GCM10023322_02170</name>
</gene>
<proteinExistence type="predicted"/>
<feature type="compositionally biased region" description="Low complexity" evidence="1">
    <location>
        <begin position="66"/>
        <end position="76"/>
    </location>
</feature>
<evidence type="ECO:0000313" key="2">
    <source>
        <dbReference type="EMBL" id="GAA5177452.1"/>
    </source>
</evidence>
<dbReference type="EMBL" id="BAABJQ010000001">
    <property type="protein sequence ID" value="GAA5177452.1"/>
    <property type="molecule type" value="Genomic_DNA"/>
</dbReference>
<dbReference type="Gene3D" id="3.40.710.10">
    <property type="entry name" value="DD-peptidase/beta-lactamase superfamily"/>
    <property type="match status" value="1"/>
</dbReference>
<dbReference type="InterPro" id="IPR012338">
    <property type="entry name" value="Beta-lactam/transpept-like"/>
</dbReference>
<name>A0ABP9RGP0_9ACTN</name>
<evidence type="ECO:0000256" key="1">
    <source>
        <dbReference type="SAM" id="MobiDB-lite"/>
    </source>
</evidence>
<dbReference type="SUPFAM" id="SSF56601">
    <property type="entry name" value="beta-lactamase/transpeptidase-like"/>
    <property type="match status" value="1"/>
</dbReference>
<dbReference type="RefSeq" id="WP_345625160.1">
    <property type="nucleotide sequence ID" value="NZ_BAABJQ010000001.1"/>
</dbReference>